<proteinExistence type="predicted"/>
<keyword evidence="3" id="KW-1185">Reference proteome</keyword>
<evidence type="ECO:0000313" key="3">
    <source>
        <dbReference type="Proteomes" id="UP000696573"/>
    </source>
</evidence>
<name>A0A9N9VF98_9HYPO</name>
<feature type="region of interest" description="Disordered" evidence="1">
    <location>
        <begin position="135"/>
        <end position="167"/>
    </location>
</feature>
<accession>A0A9N9VF98</accession>
<evidence type="ECO:0000256" key="1">
    <source>
        <dbReference type="SAM" id="MobiDB-lite"/>
    </source>
</evidence>
<dbReference type="Proteomes" id="UP000696573">
    <property type="component" value="Unassembled WGS sequence"/>
</dbReference>
<feature type="compositionally biased region" description="Polar residues" evidence="1">
    <location>
        <begin position="315"/>
        <end position="329"/>
    </location>
</feature>
<reference evidence="2" key="1">
    <citation type="submission" date="2021-10" db="EMBL/GenBank/DDBJ databases">
        <authorList>
            <person name="Piombo E."/>
        </authorList>
    </citation>
    <scope>NUCLEOTIDE SEQUENCE</scope>
</reference>
<feature type="region of interest" description="Disordered" evidence="1">
    <location>
        <begin position="289"/>
        <end position="334"/>
    </location>
</feature>
<feature type="region of interest" description="Disordered" evidence="1">
    <location>
        <begin position="1"/>
        <end position="69"/>
    </location>
</feature>
<feature type="compositionally biased region" description="Basic and acidic residues" evidence="1">
    <location>
        <begin position="430"/>
        <end position="443"/>
    </location>
</feature>
<dbReference type="EMBL" id="CABFNQ020000688">
    <property type="protein sequence ID" value="CAH0022940.1"/>
    <property type="molecule type" value="Genomic_DNA"/>
</dbReference>
<dbReference type="AlphaFoldDB" id="A0A9N9VF98"/>
<feature type="compositionally biased region" description="Basic and acidic residues" evidence="1">
    <location>
        <begin position="15"/>
        <end position="27"/>
    </location>
</feature>
<sequence>MSSRSGSYSRRPRPRQRESPLDRPLDRHRSRLNSVPLPGVHSFTHQGDTLTTSPLPPSQPRSSANAARRAERIRNIDEYSGFQRAPDQSGNHEQNLHTNSAHIDSLWATFDELEQASDLTNLQLRDLLDLTNHNTMSHTLPPGNASPLPRSFDPPDDNRRNKRRKIDADRLAPTISRIRYGKYGSVEPGALRMEILSCDGGSYASSNPSSYVAENLLRNDETVYCTKGNRCNVVLRHEGGAPFTLHELVIKGPTSVNYSHPIREGMVFVAMRQDEVLTRTAQYQIQYSPLPQRDPLATTPEREDPPIRSIRYSRDGTTTGRFRRSQANGSEDEGYRMAQMPPEFSTNIPEFGVTTLCNDDDLDEHGRHITRRAPNRIGSLPFESRDSDEENNAASNNIATYNYSPSVLDFDDFLASEHQGNPSHLLRLAREQRERRERRETLRETPSSNQILYQLTRETQTQTQSRSQPSDTMAMSFAEALEAHNNATQEAVRAVGGELLAPHARFYIDKRSSTCSLTFDPPVSGRFILLKMWNSHHDPSSNIDIQTVMARGYAGGRYFPTVDFL</sequence>
<feature type="region of interest" description="Disordered" evidence="1">
    <location>
        <begin position="368"/>
        <end position="391"/>
    </location>
</feature>
<comment type="caution">
    <text evidence="2">The sequence shown here is derived from an EMBL/GenBank/DDBJ whole genome shotgun (WGS) entry which is preliminary data.</text>
</comment>
<organism evidence="2 3">
    <name type="scientific">Clonostachys rhizophaga</name>
    <dbReference type="NCBI Taxonomy" id="160324"/>
    <lineage>
        <taxon>Eukaryota</taxon>
        <taxon>Fungi</taxon>
        <taxon>Dikarya</taxon>
        <taxon>Ascomycota</taxon>
        <taxon>Pezizomycotina</taxon>
        <taxon>Sordariomycetes</taxon>
        <taxon>Hypocreomycetidae</taxon>
        <taxon>Hypocreales</taxon>
        <taxon>Bionectriaceae</taxon>
        <taxon>Clonostachys</taxon>
    </lineage>
</organism>
<evidence type="ECO:0000313" key="2">
    <source>
        <dbReference type="EMBL" id="CAH0022940.1"/>
    </source>
</evidence>
<protein>
    <submittedName>
        <fullName evidence="2">Uncharacterized protein</fullName>
    </submittedName>
</protein>
<gene>
    <name evidence="2" type="ORF">CRHIZ90672A_00014583</name>
</gene>
<feature type="region of interest" description="Disordered" evidence="1">
    <location>
        <begin position="430"/>
        <end position="450"/>
    </location>
</feature>
<dbReference type="OrthoDB" id="2351940at2759"/>